<reference evidence="3" key="1">
    <citation type="submission" date="2016-10" db="EMBL/GenBank/DDBJ databases">
        <authorList>
            <person name="Varghese N."/>
            <person name="Submissions S."/>
        </authorList>
    </citation>
    <scope>NUCLEOTIDE SEQUENCE [LARGE SCALE GENOMIC DNA]</scope>
    <source>
        <strain evidence="3">ATCC 43811</strain>
    </source>
</reference>
<dbReference type="EMBL" id="FOKY01000015">
    <property type="protein sequence ID" value="SFB88367.1"/>
    <property type="molecule type" value="Genomic_DNA"/>
</dbReference>
<proteinExistence type="predicted"/>
<accession>A0A1I1EMW6</accession>
<dbReference type="AlphaFoldDB" id="A0A1I1EMW6"/>
<organism evidence="2 3">
    <name type="scientific">Brevinema andersonii</name>
    <dbReference type="NCBI Taxonomy" id="34097"/>
    <lineage>
        <taxon>Bacteria</taxon>
        <taxon>Pseudomonadati</taxon>
        <taxon>Spirochaetota</taxon>
        <taxon>Spirochaetia</taxon>
        <taxon>Brevinematales</taxon>
        <taxon>Brevinemataceae</taxon>
        <taxon>Brevinema</taxon>
    </lineage>
</organism>
<name>A0A1I1EMW6_BREAD</name>
<evidence type="ECO:0000259" key="1">
    <source>
        <dbReference type="Pfam" id="PF13274"/>
    </source>
</evidence>
<dbReference type="OrthoDB" id="9799173at2"/>
<evidence type="ECO:0000313" key="2">
    <source>
        <dbReference type="EMBL" id="SFB88367.1"/>
    </source>
</evidence>
<dbReference type="STRING" id="34097.SAMN02745150_01180"/>
<dbReference type="RefSeq" id="WP_092319613.1">
    <property type="nucleotide sequence ID" value="NZ_FOKY01000015.1"/>
</dbReference>
<feature type="domain" description="Antitoxin SocA-like Panacea" evidence="1">
    <location>
        <begin position="30"/>
        <end position="119"/>
    </location>
</feature>
<dbReference type="Pfam" id="PF13274">
    <property type="entry name" value="SocA_Panacea"/>
    <property type="match status" value="1"/>
</dbReference>
<sequence length="155" mass="18238">MSKEYSAIEIAKAIIRKCKKHDWNINITKLQKLLYIVYGIYLSENSQVLFDEEPLCLPFGPVFNSVLQLYKQGKLDLREEYPPINDENIQETIERVVRGFGQYGAKTLSEWSHREGSTWDRAHRESDIWGNFIDKDYIKEEFDKFIKSLQNAQKG</sequence>
<protein>
    <submittedName>
        <fullName evidence="2">Uncharacterized phage-associated protein</fullName>
    </submittedName>
</protein>
<dbReference type="InterPro" id="IPR025272">
    <property type="entry name" value="SocA_Panacea"/>
</dbReference>
<gene>
    <name evidence="2" type="ORF">SAMN02745150_01180</name>
</gene>
<keyword evidence="3" id="KW-1185">Reference proteome</keyword>
<evidence type="ECO:0000313" key="3">
    <source>
        <dbReference type="Proteomes" id="UP000240042"/>
    </source>
</evidence>
<dbReference type="Proteomes" id="UP000240042">
    <property type="component" value="Unassembled WGS sequence"/>
</dbReference>